<keyword evidence="5" id="KW-0949">S-adenosyl-L-methionine</keyword>
<evidence type="ECO:0000256" key="5">
    <source>
        <dbReference type="ARBA" id="ARBA00022691"/>
    </source>
</evidence>
<dbReference type="RefSeq" id="WP_309943271.1">
    <property type="nucleotide sequence ID" value="NZ_AP025308.1"/>
</dbReference>
<keyword evidence="1" id="KW-0963">Cytoplasm</keyword>
<evidence type="ECO:0000259" key="7">
    <source>
        <dbReference type="Pfam" id="PF26049"/>
    </source>
</evidence>
<protein>
    <submittedName>
        <fullName evidence="8">16S rRNA G1207 methylase RsmC</fullName>
    </submittedName>
</protein>
<proteinExistence type="predicted"/>
<dbReference type="GO" id="GO:0006364">
    <property type="term" value="P:rRNA processing"/>
    <property type="evidence" value="ECO:0007669"/>
    <property type="project" value="UniProtKB-KW"/>
</dbReference>
<dbReference type="PANTHER" id="PTHR47816">
    <property type="entry name" value="RIBOSOMAL RNA SMALL SUBUNIT METHYLTRANSFERASE C"/>
    <property type="match status" value="1"/>
</dbReference>
<dbReference type="Gene3D" id="3.40.50.150">
    <property type="entry name" value="Vaccinia Virus protein VP39"/>
    <property type="match status" value="2"/>
</dbReference>
<keyword evidence="2" id="KW-0698">rRNA processing</keyword>
<evidence type="ECO:0000313" key="9">
    <source>
        <dbReference type="Proteomes" id="UP001185092"/>
    </source>
</evidence>
<name>A0AAE3XQ64_9BACT</name>
<dbReference type="PROSITE" id="PS00092">
    <property type="entry name" value="N6_MTASE"/>
    <property type="match status" value="1"/>
</dbReference>
<feature type="domain" description="Methyltransferase small" evidence="6">
    <location>
        <begin position="202"/>
        <end position="365"/>
    </location>
</feature>
<keyword evidence="9" id="KW-1185">Reference proteome</keyword>
<dbReference type="InterPro" id="IPR029063">
    <property type="entry name" value="SAM-dependent_MTases_sf"/>
</dbReference>
<reference evidence="8" key="1">
    <citation type="submission" date="2023-07" db="EMBL/GenBank/DDBJ databases">
        <title>Genomic Encyclopedia of Type Strains, Phase IV (KMG-IV): sequencing the most valuable type-strain genomes for metagenomic binning, comparative biology and taxonomic classification.</title>
        <authorList>
            <person name="Goeker M."/>
        </authorList>
    </citation>
    <scope>NUCLEOTIDE SEQUENCE</scope>
    <source>
        <strain evidence="8">DSM 26174</strain>
    </source>
</reference>
<dbReference type="InterPro" id="IPR002052">
    <property type="entry name" value="DNA_methylase_N6_adenine_CS"/>
</dbReference>
<dbReference type="Proteomes" id="UP001185092">
    <property type="component" value="Unassembled WGS sequence"/>
</dbReference>
<accession>A0AAE3XQ64</accession>
<dbReference type="InterPro" id="IPR058679">
    <property type="entry name" value="RlmG_N"/>
</dbReference>
<feature type="domain" description="RlmG N-terminal" evidence="7">
    <location>
        <begin position="6"/>
        <end position="178"/>
    </location>
</feature>
<dbReference type="CDD" id="cd02440">
    <property type="entry name" value="AdoMet_MTases"/>
    <property type="match status" value="1"/>
</dbReference>
<comment type="caution">
    <text evidence="8">The sequence shown here is derived from an EMBL/GenBank/DDBJ whole genome shotgun (WGS) entry which is preliminary data.</text>
</comment>
<evidence type="ECO:0000259" key="6">
    <source>
        <dbReference type="Pfam" id="PF05175"/>
    </source>
</evidence>
<sequence length="369" mass="42553">MKEYIGSNSKYKFDRYPKSNNRSLQPWNAGNELVLEYLEENNFDEVSPLIYNDRFGFFLVNLNGQEPLMVYNYRSQLKSWTNNLKLNQLENLYFDTMSPLDVELGLNADLAIIDIPKSLELFELYLIHASSHLSNDCTVICSFMTKHFSPKMLKVAEKYFENITQSRAKKKSRLLILKSKKELSSNISDCVNEIKLKEGNSLHQYYGVFSSGGVDIATQFFIDEMLLNEEQKVLDLASGNGVIGYEISKKLPNAEFHFLDDSLLAIASSKINLKDKNARFYFEDTLDKLDDNNYDLVVSNPPFHFEHENNIEVAISLFEETKRVLKNGGSFQLVANTHLNYKTHLTKIFDEVNILADNERFVVYKCIKS</sequence>
<dbReference type="EMBL" id="JAVDQD010000015">
    <property type="protein sequence ID" value="MDR6242001.1"/>
    <property type="molecule type" value="Genomic_DNA"/>
</dbReference>
<dbReference type="GO" id="GO:0008757">
    <property type="term" value="F:S-adenosylmethionine-dependent methyltransferase activity"/>
    <property type="evidence" value="ECO:0007669"/>
    <property type="project" value="InterPro"/>
</dbReference>
<dbReference type="PANTHER" id="PTHR47816:SF5">
    <property type="entry name" value="RIBOSOMAL RNA LARGE SUBUNIT METHYLTRANSFERASE G"/>
    <property type="match status" value="1"/>
</dbReference>
<evidence type="ECO:0000256" key="1">
    <source>
        <dbReference type="ARBA" id="ARBA00022490"/>
    </source>
</evidence>
<evidence type="ECO:0000256" key="2">
    <source>
        <dbReference type="ARBA" id="ARBA00022552"/>
    </source>
</evidence>
<organism evidence="8 9">
    <name type="scientific">Aureibacter tunicatorum</name>
    <dbReference type="NCBI Taxonomy" id="866807"/>
    <lineage>
        <taxon>Bacteria</taxon>
        <taxon>Pseudomonadati</taxon>
        <taxon>Bacteroidota</taxon>
        <taxon>Cytophagia</taxon>
        <taxon>Cytophagales</taxon>
        <taxon>Persicobacteraceae</taxon>
        <taxon>Aureibacter</taxon>
    </lineage>
</organism>
<dbReference type="InterPro" id="IPR046977">
    <property type="entry name" value="RsmC/RlmG"/>
</dbReference>
<gene>
    <name evidence="8" type="ORF">HNQ88_005088</name>
</gene>
<dbReference type="SUPFAM" id="SSF53335">
    <property type="entry name" value="S-adenosyl-L-methionine-dependent methyltransferases"/>
    <property type="match status" value="1"/>
</dbReference>
<keyword evidence="4" id="KW-0808">Transferase</keyword>
<dbReference type="Pfam" id="PF26049">
    <property type="entry name" value="RLMG_N"/>
    <property type="match status" value="1"/>
</dbReference>
<dbReference type="GO" id="GO:0003676">
    <property type="term" value="F:nucleic acid binding"/>
    <property type="evidence" value="ECO:0007669"/>
    <property type="project" value="InterPro"/>
</dbReference>
<dbReference type="InterPro" id="IPR007848">
    <property type="entry name" value="Small_mtfrase_dom"/>
</dbReference>
<keyword evidence="3 8" id="KW-0489">Methyltransferase</keyword>
<evidence type="ECO:0000256" key="4">
    <source>
        <dbReference type="ARBA" id="ARBA00022679"/>
    </source>
</evidence>
<evidence type="ECO:0000256" key="3">
    <source>
        <dbReference type="ARBA" id="ARBA00022603"/>
    </source>
</evidence>
<dbReference type="GO" id="GO:0008170">
    <property type="term" value="F:N-methyltransferase activity"/>
    <property type="evidence" value="ECO:0007669"/>
    <property type="project" value="UniProtKB-ARBA"/>
</dbReference>
<dbReference type="GO" id="GO:0032259">
    <property type="term" value="P:methylation"/>
    <property type="evidence" value="ECO:0007669"/>
    <property type="project" value="UniProtKB-KW"/>
</dbReference>
<evidence type="ECO:0000313" key="8">
    <source>
        <dbReference type="EMBL" id="MDR6242001.1"/>
    </source>
</evidence>
<dbReference type="Pfam" id="PF05175">
    <property type="entry name" value="MTS"/>
    <property type="match status" value="1"/>
</dbReference>
<dbReference type="AlphaFoldDB" id="A0AAE3XQ64"/>